<dbReference type="GO" id="GO:0000323">
    <property type="term" value="C:lytic vacuole"/>
    <property type="evidence" value="ECO:0007669"/>
    <property type="project" value="TreeGrafter"/>
</dbReference>
<dbReference type="EMBL" id="JABFUD020000013">
    <property type="protein sequence ID" value="KAI5071498.1"/>
    <property type="molecule type" value="Genomic_DNA"/>
</dbReference>
<evidence type="ECO:0000313" key="4">
    <source>
        <dbReference type="Proteomes" id="UP000886520"/>
    </source>
</evidence>
<dbReference type="GO" id="GO:0035493">
    <property type="term" value="P:SNARE complex assembly"/>
    <property type="evidence" value="ECO:0007669"/>
    <property type="project" value="TreeGrafter"/>
</dbReference>
<organism evidence="3 4">
    <name type="scientific">Adiantum capillus-veneris</name>
    <name type="common">Maidenhair fern</name>
    <dbReference type="NCBI Taxonomy" id="13818"/>
    <lineage>
        <taxon>Eukaryota</taxon>
        <taxon>Viridiplantae</taxon>
        <taxon>Streptophyta</taxon>
        <taxon>Embryophyta</taxon>
        <taxon>Tracheophyta</taxon>
        <taxon>Polypodiopsida</taxon>
        <taxon>Polypodiidae</taxon>
        <taxon>Polypodiales</taxon>
        <taxon>Pteridineae</taxon>
        <taxon>Pteridaceae</taxon>
        <taxon>Vittarioideae</taxon>
        <taxon>Adiantum</taxon>
    </lineage>
</organism>
<evidence type="ECO:0000256" key="1">
    <source>
        <dbReference type="ARBA" id="ARBA00023054"/>
    </source>
</evidence>
<protein>
    <submittedName>
        <fullName evidence="3">Uncharacterized protein</fullName>
    </submittedName>
</protein>
<reference evidence="3" key="1">
    <citation type="submission" date="2021-01" db="EMBL/GenBank/DDBJ databases">
        <title>Adiantum capillus-veneris genome.</title>
        <authorList>
            <person name="Fang Y."/>
            <person name="Liao Q."/>
        </authorList>
    </citation>
    <scope>NUCLEOTIDE SEQUENCE</scope>
    <source>
        <strain evidence="3">H3</strain>
        <tissue evidence="3">Leaf</tissue>
    </source>
</reference>
<dbReference type="OrthoDB" id="2019752at2759"/>
<keyword evidence="4" id="KW-1185">Reference proteome</keyword>
<dbReference type="AlphaFoldDB" id="A0A9D4ZDI6"/>
<comment type="caution">
    <text evidence="3">The sequence shown here is derived from an EMBL/GenBank/DDBJ whole genome shotgun (WGS) entry which is preliminary data.</text>
</comment>
<evidence type="ECO:0000313" key="3">
    <source>
        <dbReference type="EMBL" id="KAI5071498.1"/>
    </source>
</evidence>
<dbReference type="GO" id="GO:0032991">
    <property type="term" value="C:protein-containing complex"/>
    <property type="evidence" value="ECO:0007669"/>
    <property type="project" value="UniProtKB-ARBA"/>
</dbReference>
<accession>A0A9D4ZDI6</accession>
<sequence length="465" mass="52285">MARRVCPCGICENVNRPAACAACINSRLLERYKLVKRFARRRDVLRIQVEARLKAKHEADQQHHWSLIHNDRISKLKEKLRDCENELKKGKEELSKKQQVLDAQSHNLAIASAQLAKKQVEQLGQHQSDVARTHSLQLANINTELQQRRRSFFRQLCKIFPLKVMSSSSVGGNLSTTQLWTICGARLPIRDDPQSVTKEDLGSSLGYMLQLVYLAAHYLCAPLLHEGRFRGSFSSNWQRSSYWDASCSKSGEYPLFILANGSSSSNEHTFSDKGTSIMGFSTIESIGEDRPGDGYDNSPRYGSSSVQNLEMHTAVQKGIKLLKRSVVCVTSYGFNELLPASPSNMTTFQAFAELMNLLSSKDVKLRSSQHHISSLADSALSTVSMMDIRREGKDCREFKVVIGGSSNINSSFYCIGRDLDHTEGKVMESVLDEWDMVEHITLPPPPSHSEDVEHWTRAMFVDAKK</sequence>
<gene>
    <name evidence="3" type="ORF">GOP47_0013749</name>
</gene>
<evidence type="ECO:0000256" key="2">
    <source>
        <dbReference type="SAM" id="Coils"/>
    </source>
</evidence>
<dbReference type="Proteomes" id="UP000886520">
    <property type="component" value="Chromosome 13"/>
</dbReference>
<dbReference type="Pfam" id="PF10186">
    <property type="entry name" value="ATG14"/>
    <property type="match status" value="1"/>
</dbReference>
<proteinExistence type="predicted"/>
<dbReference type="PANTHER" id="PTHR15157">
    <property type="entry name" value="UV RADIATION RESISTANCE-ASSOCIATED GENE PROTEIN"/>
    <property type="match status" value="1"/>
</dbReference>
<dbReference type="InterPro" id="IPR018791">
    <property type="entry name" value="UV_resistance/autophagy_Atg14"/>
</dbReference>
<name>A0A9D4ZDI6_ADICA</name>
<feature type="coiled-coil region" evidence="2">
    <location>
        <begin position="73"/>
        <end position="100"/>
    </location>
</feature>
<keyword evidence="1 2" id="KW-0175">Coiled coil</keyword>
<dbReference type="GO" id="GO:0005768">
    <property type="term" value="C:endosome"/>
    <property type="evidence" value="ECO:0007669"/>
    <property type="project" value="TreeGrafter"/>
</dbReference>
<dbReference type="GO" id="GO:0000149">
    <property type="term" value="F:SNARE binding"/>
    <property type="evidence" value="ECO:0007669"/>
    <property type="project" value="TreeGrafter"/>
</dbReference>
<dbReference type="PANTHER" id="PTHR15157:SF5">
    <property type="entry name" value="UV RADIATION RESISTANCE-ASSOCIATED GENE PROTEIN"/>
    <property type="match status" value="1"/>
</dbReference>